<feature type="compositionally biased region" description="Polar residues" evidence="1">
    <location>
        <begin position="120"/>
        <end position="133"/>
    </location>
</feature>
<evidence type="ECO:0000256" key="1">
    <source>
        <dbReference type="SAM" id="MobiDB-lite"/>
    </source>
</evidence>
<reference evidence="3" key="1">
    <citation type="submission" date="2020-06" db="EMBL/GenBank/DDBJ databases">
        <title>A chromosome-scale genome assembly of Talaromyces rugulosus W13939.</title>
        <authorList>
            <person name="Wang B."/>
            <person name="Guo L."/>
            <person name="Ye K."/>
            <person name="Wang L."/>
        </authorList>
    </citation>
    <scope>NUCLEOTIDE SEQUENCE [LARGE SCALE GENOMIC DNA]</scope>
    <source>
        <strain evidence="3">W13939</strain>
    </source>
</reference>
<dbReference type="GeneID" id="55996526"/>
<feature type="region of interest" description="Disordered" evidence="1">
    <location>
        <begin position="115"/>
        <end position="225"/>
    </location>
</feature>
<dbReference type="KEGG" id="trg:TRUGW13939_09042"/>
<gene>
    <name evidence="2" type="ORF">TRUGW13939_09042</name>
</gene>
<sequence length="287" mass="31845">MFSRPVTDAELRSPSAMATSLVVDAWHTTNTAFVEMLISQHAVHLQALQDLYRRCVSCEGLPGSTLEDPVHGLPGTHAILDQLGLIKHAEEMTEDPQAVLADIIDYLKSLETASDGLDSAESTEPSEATQSGGPSPEPSTPRELPEASEPSIADKWSGSTDNYYQYQGLDSHKSAAQPHHHHHHHHQQQQQHSSLTPSMGSFPYQDHVGHSHLLEPSSTQQPRYGPVDTCCQDNELPSEAMWSLPYHHHMPGFLPYGNREHLMTIEQDTYSGMSQYGNGFYGTYLQR</sequence>
<dbReference type="Proteomes" id="UP000509510">
    <property type="component" value="Chromosome V"/>
</dbReference>
<organism evidence="2 3">
    <name type="scientific">Talaromyces rugulosus</name>
    <name type="common">Penicillium rugulosum</name>
    <dbReference type="NCBI Taxonomy" id="121627"/>
    <lineage>
        <taxon>Eukaryota</taxon>
        <taxon>Fungi</taxon>
        <taxon>Dikarya</taxon>
        <taxon>Ascomycota</taxon>
        <taxon>Pezizomycotina</taxon>
        <taxon>Eurotiomycetes</taxon>
        <taxon>Eurotiomycetidae</taxon>
        <taxon>Eurotiales</taxon>
        <taxon>Trichocomaceae</taxon>
        <taxon>Talaromyces</taxon>
        <taxon>Talaromyces sect. Islandici</taxon>
    </lineage>
</organism>
<evidence type="ECO:0000313" key="3">
    <source>
        <dbReference type="Proteomes" id="UP000509510"/>
    </source>
</evidence>
<proteinExistence type="predicted"/>
<dbReference type="OrthoDB" id="4224686at2759"/>
<dbReference type="RefSeq" id="XP_035348060.1">
    <property type="nucleotide sequence ID" value="XM_035492167.1"/>
</dbReference>
<evidence type="ECO:0000313" key="2">
    <source>
        <dbReference type="EMBL" id="QKX61886.1"/>
    </source>
</evidence>
<feature type="compositionally biased region" description="Basic residues" evidence="1">
    <location>
        <begin position="178"/>
        <end position="187"/>
    </location>
</feature>
<name>A0A7H8R6Q3_TALRU</name>
<keyword evidence="3" id="KW-1185">Reference proteome</keyword>
<accession>A0A7H8R6Q3</accession>
<dbReference type="EMBL" id="CP055902">
    <property type="protein sequence ID" value="QKX61886.1"/>
    <property type="molecule type" value="Genomic_DNA"/>
</dbReference>
<protein>
    <submittedName>
        <fullName evidence="2">Uncharacterized protein</fullName>
    </submittedName>
</protein>
<dbReference type="AlphaFoldDB" id="A0A7H8R6Q3"/>